<dbReference type="RefSeq" id="WP_009161238.1">
    <property type="nucleotide sequence ID" value="NZ_KB290963.1"/>
</dbReference>
<proteinExistence type="predicted"/>
<organism evidence="1 2">
    <name type="scientific">Hoylesella saccharolytica F0055</name>
    <dbReference type="NCBI Taxonomy" id="1127699"/>
    <lineage>
        <taxon>Bacteria</taxon>
        <taxon>Pseudomonadati</taxon>
        <taxon>Bacteroidota</taxon>
        <taxon>Bacteroidia</taxon>
        <taxon>Bacteroidales</taxon>
        <taxon>Prevotellaceae</taxon>
        <taxon>Hoylesella</taxon>
    </lineage>
</organism>
<accession>L1N097</accession>
<dbReference type="PATRIC" id="fig|1127699.3.peg.2178"/>
<dbReference type="PROSITE" id="PS51257">
    <property type="entry name" value="PROKAR_LIPOPROTEIN"/>
    <property type="match status" value="1"/>
</dbReference>
<comment type="caution">
    <text evidence="1">The sequence shown here is derived from an EMBL/GenBank/DDBJ whole genome shotgun (WGS) entry which is preliminary data.</text>
</comment>
<name>L1N097_9BACT</name>
<dbReference type="HOGENOM" id="CLU_120457_0_0_10"/>
<evidence type="ECO:0008006" key="3">
    <source>
        <dbReference type="Google" id="ProtNLM"/>
    </source>
</evidence>
<dbReference type="EMBL" id="AMEP01000151">
    <property type="protein sequence ID" value="EKX96752.1"/>
    <property type="molecule type" value="Genomic_DNA"/>
</dbReference>
<evidence type="ECO:0000313" key="2">
    <source>
        <dbReference type="Proteomes" id="UP000010433"/>
    </source>
</evidence>
<dbReference type="STRING" id="1127699.HMPREF9151_02378"/>
<sequence length="193" mass="21161">MKKVLLFAIITVCMLTISCGETEHEFSNYHCYFVFDNGIHNNAVAAGAMTPYSNIFVVVKKKEQMVGNSTLTHFLFTEAGGGKTQASKANGVDMKRTIRIGQNNGIIIGYGNMSDPPVFYAYDLECPNCFSPDTWPQRDYYLSVSATGIATCAVCKRQYSLNQAGIIVAGNDGKKLIRYRASTSGPYGILHVN</sequence>
<keyword evidence="2" id="KW-1185">Reference proteome</keyword>
<protein>
    <recommendedName>
        <fullName evidence="3">Lipoprotein</fullName>
    </recommendedName>
</protein>
<reference evidence="1 2" key="1">
    <citation type="submission" date="2012-05" db="EMBL/GenBank/DDBJ databases">
        <authorList>
            <person name="Weinstock G."/>
            <person name="Sodergren E."/>
            <person name="Lobos E.A."/>
            <person name="Fulton L."/>
            <person name="Fulton R."/>
            <person name="Courtney L."/>
            <person name="Fronick C."/>
            <person name="O'Laughlin M."/>
            <person name="Godfrey J."/>
            <person name="Wilson R.M."/>
            <person name="Miner T."/>
            <person name="Farmer C."/>
            <person name="Delehaunty K."/>
            <person name="Cordes M."/>
            <person name="Minx P."/>
            <person name="Tomlinson C."/>
            <person name="Chen J."/>
            <person name="Wollam A."/>
            <person name="Pepin K.H."/>
            <person name="Bhonagiri V."/>
            <person name="Zhang X."/>
            <person name="Suruliraj S."/>
            <person name="Warren W."/>
            <person name="Mitreva M."/>
            <person name="Mardis E.R."/>
            <person name="Wilson R.K."/>
        </authorList>
    </citation>
    <scope>NUCLEOTIDE SEQUENCE [LARGE SCALE GENOMIC DNA]</scope>
    <source>
        <strain evidence="1 2">F0055</strain>
    </source>
</reference>
<gene>
    <name evidence="1" type="ORF">HMPREF9151_02378</name>
</gene>
<dbReference type="OrthoDB" id="1069414at2"/>
<evidence type="ECO:0000313" key="1">
    <source>
        <dbReference type="EMBL" id="EKX96752.1"/>
    </source>
</evidence>
<dbReference type="Proteomes" id="UP000010433">
    <property type="component" value="Unassembled WGS sequence"/>
</dbReference>
<dbReference type="AlphaFoldDB" id="L1N097"/>